<evidence type="ECO:0000256" key="1">
    <source>
        <dbReference type="ARBA" id="ARBA00000085"/>
    </source>
</evidence>
<dbReference type="InterPro" id="IPR036890">
    <property type="entry name" value="HATPase_C_sf"/>
</dbReference>
<evidence type="ECO:0000259" key="4">
    <source>
        <dbReference type="PROSITE" id="PS50109"/>
    </source>
</evidence>
<protein>
    <recommendedName>
        <fullName evidence="2">histidine kinase</fullName>
        <ecNumber evidence="2">2.7.13.3</ecNumber>
    </recommendedName>
</protein>
<dbReference type="AlphaFoldDB" id="A0A246HIJ5"/>
<reference evidence="5 6" key="1">
    <citation type="submission" date="2017-06" db="EMBL/GenBank/DDBJ databases">
        <authorList>
            <person name="Kim H.J."/>
            <person name="Triplett B.A."/>
        </authorList>
    </citation>
    <scope>NUCLEOTIDE SEQUENCE [LARGE SCALE GENOMIC DNA]</scope>
    <source>
        <strain evidence="5 6">13146</strain>
    </source>
</reference>
<gene>
    <name evidence="5" type="ORF">CEE60_17955</name>
</gene>
<dbReference type="GO" id="GO:0000155">
    <property type="term" value="F:phosphorelay sensor kinase activity"/>
    <property type="evidence" value="ECO:0007669"/>
    <property type="project" value="InterPro"/>
</dbReference>
<dbReference type="PRINTS" id="PR00344">
    <property type="entry name" value="BCTRLSENSOR"/>
</dbReference>
<dbReference type="Proteomes" id="UP000198157">
    <property type="component" value="Unassembled WGS sequence"/>
</dbReference>
<proteinExistence type="predicted"/>
<dbReference type="SUPFAM" id="SSF47384">
    <property type="entry name" value="Homodimeric domain of signal transducing histidine kinase"/>
    <property type="match status" value="1"/>
</dbReference>
<name>A0A246HIJ5_STEMA</name>
<dbReference type="InterPro" id="IPR003661">
    <property type="entry name" value="HisK_dim/P_dom"/>
</dbReference>
<dbReference type="Gene3D" id="3.30.565.10">
    <property type="entry name" value="Histidine kinase-like ATPase, C-terminal domain"/>
    <property type="match status" value="1"/>
</dbReference>
<organism evidence="5 6">
    <name type="scientific">Stenotrophomonas maltophilia</name>
    <name type="common">Pseudomonas maltophilia</name>
    <name type="synonym">Xanthomonas maltophilia</name>
    <dbReference type="NCBI Taxonomy" id="40324"/>
    <lineage>
        <taxon>Bacteria</taxon>
        <taxon>Pseudomonadati</taxon>
        <taxon>Pseudomonadota</taxon>
        <taxon>Gammaproteobacteria</taxon>
        <taxon>Lysobacterales</taxon>
        <taxon>Lysobacteraceae</taxon>
        <taxon>Stenotrophomonas</taxon>
        <taxon>Stenotrophomonas maltophilia group</taxon>
    </lineage>
</organism>
<dbReference type="SMART" id="SM00387">
    <property type="entry name" value="HATPase_c"/>
    <property type="match status" value="1"/>
</dbReference>
<dbReference type="InterPro" id="IPR035965">
    <property type="entry name" value="PAS-like_dom_sf"/>
</dbReference>
<evidence type="ECO:0000313" key="6">
    <source>
        <dbReference type="Proteomes" id="UP000198157"/>
    </source>
</evidence>
<sequence length="407" mass="45728">MTVTSALVTAPLPPHPVLLALFERIKEGVLLFREDGSVALANAAVSEILGQAERDAGLTPAQWLRQLLPPDALEQARLNGHWNGSLPVGERMVIAHVYHHDDGGQRHYLALFRRIEGQEDYERELQQRHAELRQAYLRLNGTQEKLLQSEKMASIGQLAAGVAHEINNPIGYVHSNLGSLQEYLRSLFTVIEAYERALRAPDPKALIPEIDDIRQRFDIDFISRDLPQLMAESREGIERVTRIVRDLKDFSYSGRDESWKLVDLHAGLESTINIIWNELKYKVTLHREFGQLPLVECLPSELNQVYMNLLLNAGHAIADRGTIHVRTGVEGDTVWVEFEDTGGGISPELRQRIFDPFFTTKPVGSGTGLGLSISYSIINKHHGRIDLESTPGVGSKFRLVLPIKQPR</sequence>
<dbReference type="OrthoDB" id="1931120at2"/>
<dbReference type="PROSITE" id="PS50109">
    <property type="entry name" value="HIS_KIN"/>
    <property type="match status" value="1"/>
</dbReference>
<feature type="domain" description="Histidine kinase" evidence="4">
    <location>
        <begin position="161"/>
        <end position="405"/>
    </location>
</feature>
<keyword evidence="5" id="KW-0808">Transferase</keyword>
<evidence type="ECO:0000313" key="5">
    <source>
        <dbReference type="EMBL" id="OWQ50232.1"/>
    </source>
</evidence>
<comment type="caution">
    <text evidence="5">The sequence shown here is derived from an EMBL/GenBank/DDBJ whole genome shotgun (WGS) entry which is preliminary data.</text>
</comment>
<evidence type="ECO:0000256" key="2">
    <source>
        <dbReference type="ARBA" id="ARBA00012438"/>
    </source>
</evidence>
<dbReference type="Gene3D" id="1.10.287.130">
    <property type="match status" value="1"/>
</dbReference>
<dbReference type="PANTHER" id="PTHR43065">
    <property type="entry name" value="SENSOR HISTIDINE KINASE"/>
    <property type="match status" value="1"/>
</dbReference>
<dbReference type="Pfam" id="PF02518">
    <property type="entry name" value="HATPase_c"/>
    <property type="match status" value="1"/>
</dbReference>
<dbReference type="SUPFAM" id="SSF55785">
    <property type="entry name" value="PYP-like sensor domain (PAS domain)"/>
    <property type="match status" value="1"/>
</dbReference>
<dbReference type="InterPro" id="IPR005467">
    <property type="entry name" value="His_kinase_dom"/>
</dbReference>
<dbReference type="SUPFAM" id="SSF55874">
    <property type="entry name" value="ATPase domain of HSP90 chaperone/DNA topoisomerase II/histidine kinase"/>
    <property type="match status" value="1"/>
</dbReference>
<keyword evidence="5" id="KW-0418">Kinase</keyword>
<dbReference type="InterPro" id="IPR004358">
    <property type="entry name" value="Sig_transdc_His_kin-like_C"/>
</dbReference>
<keyword evidence="3" id="KW-0597">Phosphoprotein</keyword>
<evidence type="ECO:0000256" key="3">
    <source>
        <dbReference type="ARBA" id="ARBA00022553"/>
    </source>
</evidence>
<dbReference type="InterPro" id="IPR003594">
    <property type="entry name" value="HATPase_dom"/>
</dbReference>
<comment type="catalytic activity">
    <reaction evidence="1">
        <text>ATP + protein L-histidine = ADP + protein N-phospho-L-histidine.</text>
        <dbReference type="EC" id="2.7.13.3"/>
    </reaction>
</comment>
<dbReference type="CDD" id="cd00082">
    <property type="entry name" value="HisKA"/>
    <property type="match status" value="1"/>
</dbReference>
<dbReference type="InterPro" id="IPR036097">
    <property type="entry name" value="HisK_dim/P_sf"/>
</dbReference>
<dbReference type="PANTHER" id="PTHR43065:SF50">
    <property type="entry name" value="HISTIDINE KINASE"/>
    <property type="match status" value="1"/>
</dbReference>
<accession>A0A246HIJ5</accession>
<dbReference type="EC" id="2.7.13.3" evidence="2"/>
<dbReference type="EMBL" id="NIVS01000054">
    <property type="protein sequence ID" value="OWQ50232.1"/>
    <property type="molecule type" value="Genomic_DNA"/>
</dbReference>